<dbReference type="eggNOG" id="ENOG502STPQ">
    <property type="taxonomic scope" value="Eukaryota"/>
</dbReference>
<dbReference type="PANTHER" id="PTHR28244">
    <property type="entry name" value="RNA POLYMERASE I-SPECIFIC TRANSCRIPTION INITIATION FACTOR RRN11"/>
    <property type="match status" value="1"/>
</dbReference>
<keyword evidence="4" id="KW-1185">Reference proteome</keyword>
<dbReference type="OrthoDB" id="5346740at2759"/>
<dbReference type="GO" id="GO:0042790">
    <property type="term" value="P:nucleolar large rRNA transcription by RNA polymerase I"/>
    <property type="evidence" value="ECO:0007669"/>
    <property type="project" value="TreeGrafter"/>
</dbReference>
<feature type="region of interest" description="Disordered" evidence="1">
    <location>
        <begin position="250"/>
        <end position="338"/>
    </location>
</feature>
<dbReference type="HOGENOM" id="CLU_367226_0_0_1"/>
<dbReference type="PANTHER" id="PTHR28244:SF3">
    <property type="entry name" value="EXTRACELLULAR MUTANT PROTEIN 11 C-TERMINAL DOMAIN-CONTAINING PROTEIN"/>
    <property type="match status" value="1"/>
</dbReference>
<dbReference type="OMA" id="SERYDVG"/>
<sequence length="759" mass="84997">MATPVAARVELIPWDARSDEHVRRMHAQRVACGWRADEVGEWKDRQLNGTKFMWWVALVSDEYSDRLLNSHLVRYPDESTPLKDTANLERMTHRPPAAQEFMPVGHISLERKPETDAELGLPANGVFWITSLYVSWALQEGGLGRVVMRQLEALAAGDSFQARVLALDTPTKEFQLSPEFIKTSYTDRGWGVPKLAESQHRPTSSLPSVPGVLLSWQRKASSPDYGKQQSATVASCVPFPRHVLPPASLSLDLERREERPSPCQLVVERSESPTNTMPPSSGANRMAQYARNASLDSGLPNGNNTQSNQQRSDSPQLLSQPTRQSVTEFGKLPAPKPLAPTRALASHIRQPNQSSLPQQPFSALIQSSLNFPESSSPRQQRQRAHSRSSDATGFWPESHIDSQFGSPTTHRSERYDVGITHYTRSPPPSIPTGTALGNMQRSLDSDAPYIIGKDGSMRLLGNGQGQGLPATHNDIPPPRMGQQVQDTYPAEPIYDSPGRRQPKVTLHATTVRRSYEPSVPIDDEEVFSDSTAHGVPQSQPKLRRIIRKDNAQESRKPALFEEDEEVEGSLASDYLASDDDHGTPRANCKKMAKRGPALQESPLPATTYGHRNKSRKRGRESCDYADDELKGMSYSQLREQPFDDDPARTSLRPVGPLTGDSLPAKLEHFRGQREADQKEFFKQMTVSDWERSGDWFLEQFGQVARKLKEARKNKRDMVDRFETEIASREEAVRVRTENISKKLDTIKHKGEDMLADKEV</sequence>
<dbReference type="Pfam" id="PF15463">
    <property type="entry name" value="ECM11"/>
    <property type="match status" value="1"/>
</dbReference>
<evidence type="ECO:0000259" key="2">
    <source>
        <dbReference type="Pfam" id="PF15463"/>
    </source>
</evidence>
<organism evidence="3 4">
    <name type="scientific">Colletotrichum sublineola</name>
    <name type="common">Sorghum anthracnose fungus</name>
    <dbReference type="NCBI Taxonomy" id="1173701"/>
    <lineage>
        <taxon>Eukaryota</taxon>
        <taxon>Fungi</taxon>
        <taxon>Dikarya</taxon>
        <taxon>Ascomycota</taxon>
        <taxon>Pezizomycotina</taxon>
        <taxon>Sordariomycetes</taxon>
        <taxon>Hypocreomycetidae</taxon>
        <taxon>Glomerellales</taxon>
        <taxon>Glomerellaceae</taxon>
        <taxon>Colletotrichum</taxon>
        <taxon>Colletotrichum graminicola species complex</taxon>
    </lineage>
</organism>
<evidence type="ECO:0000313" key="3">
    <source>
        <dbReference type="EMBL" id="KDN69031.1"/>
    </source>
</evidence>
<proteinExistence type="predicted"/>
<protein>
    <recommendedName>
        <fullName evidence="2">Extracellular mutant protein 11 C-terminal domain-containing protein</fullName>
    </recommendedName>
</protein>
<dbReference type="EMBL" id="JMSE01000575">
    <property type="protein sequence ID" value="KDN69031.1"/>
    <property type="molecule type" value="Genomic_DNA"/>
</dbReference>
<comment type="caution">
    <text evidence="3">The sequence shown here is derived from an EMBL/GenBank/DDBJ whole genome shotgun (WGS) entry which is preliminary data.</text>
</comment>
<evidence type="ECO:0000313" key="4">
    <source>
        <dbReference type="Proteomes" id="UP000027238"/>
    </source>
</evidence>
<name>A0A066XTF1_COLSU</name>
<dbReference type="InterPro" id="IPR053029">
    <property type="entry name" value="RNA_pol_I-specific_init_factor"/>
</dbReference>
<feature type="region of interest" description="Disordered" evidence="1">
    <location>
        <begin position="371"/>
        <end position="410"/>
    </location>
</feature>
<feature type="region of interest" description="Disordered" evidence="1">
    <location>
        <begin position="638"/>
        <end position="663"/>
    </location>
</feature>
<dbReference type="GO" id="GO:0070860">
    <property type="term" value="C:RNA polymerase I core factor complex"/>
    <property type="evidence" value="ECO:0007669"/>
    <property type="project" value="TreeGrafter"/>
</dbReference>
<accession>A0A066XTF1</accession>
<dbReference type="STRING" id="1173701.A0A066XTF1"/>
<gene>
    <name evidence="3" type="ORF">CSUB01_09368</name>
</gene>
<feature type="domain" description="Extracellular mutant protein 11 C-terminal" evidence="2">
    <location>
        <begin position="623"/>
        <end position="754"/>
    </location>
</feature>
<dbReference type="InterPro" id="IPR029178">
    <property type="entry name" value="Ecm11_C"/>
</dbReference>
<feature type="region of interest" description="Disordered" evidence="1">
    <location>
        <begin position="573"/>
        <end position="620"/>
    </location>
</feature>
<dbReference type="Proteomes" id="UP000027238">
    <property type="component" value="Unassembled WGS sequence"/>
</dbReference>
<feature type="compositionally biased region" description="Polar residues" evidence="1">
    <location>
        <begin position="272"/>
        <end position="283"/>
    </location>
</feature>
<evidence type="ECO:0000256" key="1">
    <source>
        <dbReference type="SAM" id="MobiDB-lite"/>
    </source>
</evidence>
<dbReference type="GO" id="GO:0017025">
    <property type="term" value="F:TBP-class protein binding"/>
    <property type="evidence" value="ECO:0007669"/>
    <property type="project" value="TreeGrafter"/>
</dbReference>
<dbReference type="AlphaFoldDB" id="A0A066XTF1"/>
<dbReference type="GO" id="GO:0001164">
    <property type="term" value="F:RNA polymerase I core promoter sequence-specific DNA binding"/>
    <property type="evidence" value="ECO:0007669"/>
    <property type="project" value="TreeGrafter"/>
</dbReference>
<reference evidence="4" key="1">
    <citation type="journal article" date="2014" name="Genome Announc.">
        <title>Draft genome sequence of Colletotrichum sublineola, a destructive pathogen of cultivated sorghum.</title>
        <authorList>
            <person name="Baroncelli R."/>
            <person name="Sanz-Martin J.M."/>
            <person name="Rech G.E."/>
            <person name="Sukno S.A."/>
            <person name="Thon M.R."/>
        </authorList>
    </citation>
    <scope>NUCLEOTIDE SEQUENCE [LARGE SCALE GENOMIC DNA]</scope>
    <source>
        <strain evidence="4">TX430BB</strain>
    </source>
</reference>
<feature type="compositionally biased region" description="Polar residues" evidence="1">
    <location>
        <begin position="300"/>
        <end position="327"/>
    </location>
</feature>